<comment type="caution">
    <text evidence="1">The sequence shown here is derived from an EMBL/GenBank/DDBJ whole genome shotgun (WGS) entry which is preliminary data.</text>
</comment>
<organism evidence="1 2">
    <name type="scientific">Pseudonocardia alaniniphila</name>
    <dbReference type="NCBI Taxonomy" id="75291"/>
    <lineage>
        <taxon>Bacteria</taxon>
        <taxon>Bacillati</taxon>
        <taxon>Actinomycetota</taxon>
        <taxon>Actinomycetes</taxon>
        <taxon>Pseudonocardiales</taxon>
        <taxon>Pseudonocardiaceae</taxon>
        <taxon>Pseudonocardia</taxon>
    </lineage>
</organism>
<dbReference type="EMBL" id="JAKXMK010000015">
    <property type="protein sequence ID" value="MCH6167598.1"/>
    <property type="molecule type" value="Genomic_DNA"/>
</dbReference>
<protein>
    <recommendedName>
        <fullName evidence="3">Small CPxCG-related zinc finger protein</fullName>
    </recommendedName>
</protein>
<evidence type="ECO:0008006" key="3">
    <source>
        <dbReference type="Google" id="ProtNLM"/>
    </source>
</evidence>
<name>A0ABS9TGI3_9PSEU</name>
<accession>A0ABS9TGI3</accession>
<reference evidence="1 2" key="1">
    <citation type="submission" date="2022-03" db="EMBL/GenBank/DDBJ databases">
        <title>Pseudonocardia alaer sp. nov., a novel actinomycete isolated from reed forest soil.</title>
        <authorList>
            <person name="Wang L."/>
        </authorList>
    </citation>
    <scope>NUCLEOTIDE SEQUENCE [LARGE SCALE GENOMIC DNA]</scope>
    <source>
        <strain evidence="1 2">Y-16303</strain>
    </source>
</reference>
<keyword evidence="2" id="KW-1185">Reference proteome</keyword>
<proteinExistence type="predicted"/>
<evidence type="ECO:0000313" key="1">
    <source>
        <dbReference type="EMBL" id="MCH6167598.1"/>
    </source>
</evidence>
<evidence type="ECO:0000313" key="2">
    <source>
        <dbReference type="Proteomes" id="UP001299970"/>
    </source>
</evidence>
<sequence>MPTCHHCHTICENGTAATLTWVHEREPDGQVRWLCPDCTRRHLRDIEARLPAGRQ</sequence>
<dbReference type="RefSeq" id="WP_241038294.1">
    <property type="nucleotide sequence ID" value="NZ_BAAAJF010000003.1"/>
</dbReference>
<dbReference type="Proteomes" id="UP001299970">
    <property type="component" value="Unassembled WGS sequence"/>
</dbReference>
<gene>
    <name evidence="1" type="ORF">MMF94_18080</name>
</gene>